<name>A0ABT9WXL0_9BACI</name>
<comment type="caution">
    <text evidence="3">The sequence shown here is derived from an EMBL/GenBank/DDBJ whole genome shotgun (WGS) entry which is preliminary data.</text>
</comment>
<dbReference type="InterPro" id="IPR004360">
    <property type="entry name" value="Glyas_Fos-R_dOase_dom"/>
</dbReference>
<dbReference type="GO" id="GO:0018577">
    <property type="term" value="F:catechol 2,3-dioxygenase activity"/>
    <property type="evidence" value="ECO:0007669"/>
    <property type="project" value="UniProtKB-EC"/>
</dbReference>
<dbReference type="RefSeq" id="WP_307232536.1">
    <property type="nucleotide sequence ID" value="NZ_JAUSTT010000032.1"/>
</dbReference>
<evidence type="ECO:0000256" key="1">
    <source>
        <dbReference type="ARBA" id="ARBA00022723"/>
    </source>
</evidence>
<dbReference type="Gene3D" id="3.10.180.10">
    <property type="entry name" value="2,3-Dihydroxybiphenyl 1,2-Dioxygenase, domain 1"/>
    <property type="match status" value="2"/>
</dbReference>
<gene>
    <name evidence="3" type="ORF">J2S08_003927</name>
</gene>
<accession>A0ABT9WXL0</accession>
<keyword evidence="4" id="KW-1185">Reference proteome</keyword>
<keyword evidence="3" id="KW-0560">Oxidoreductase</keyword>
<evidence type="ECO:0000313" key="4">
    <source>
        <dbReference type="Proteomes" id="UP001223586"/>
    </source>
</evidence>
<keyword evidence="1" id="KW-0479">Metal-binding</keyword>
<dbReference type="EC" id="1.13.11.2" evidence="3"/>
<dbReference type="CDD" id="cd16359">
    <property type="entry name" value="VOC_BsCatE_like_C"/>
    <property type="match status" value="1"/>
</dbReference>
<organism evidence="3 4">
    <name type="scientific">Bacillus chungangensis</name>
    <dbReference type="NCBI Taxonomy" id="587633"/>
    <lineage>
        <taxon>Bacteria</taxon>
        <taxon>Bacillati</taxon>
        <taxon>Bacillota</taxon>
        <taxon>Bacilli</taxon>
        <taxon>Bacillales</taxon>
        <taxon>Bacillaceae</taxon>
        <taxon>Bacillus</taxon>
    </lineage>
</organism>
<protein>
    <submittedName>
        <fullName evidence="3">Catechol 2,3-dioxygenase</fullName>
        <ecNumber evidence="3">1.13.11.2</ecNumber>
    </submittedName>
</protein>
<dbReference type="PROSITE" id="PS51819">
    <property type="entry name" value="VOC"/>
    <property type="match status" value="2"/>
</dbReference>
<dbReference type="PANTHER" id="PTHR43279:SF1">
    <property type="entry name" value="CATECHOL-2,3-DIOXYGENASE"/>
    <property type="match status" value="1"/>
</dbReference>
<proteinExistence type="predicted"/>
<dbReference type="InterPro" id="IPR037523">
    <property type="entry name" value="VOC_core"/>
</dbReference>
<reference evidence="3 4" key="1">
    <citation type="submission" date="2023-07" db="EMBL/GenBank/DDBJ databases">
        <title>Genomic Encyclopedia of Type Strains, Phase IV (KMG-IV): sequencing the most valuable type-strain genomes for metagenomic binning, comparative biology and taxonomic classification.</title>
        <authorList>
            <person name="Goeker M."/>
        </authorList>
    </citation>
    <scope>NUCLEOTIDE SEQUENCE [LARGE SCALE GENOMIC DNA]</scope>
    <source>
        <strain evidence="3 4">DSM 23837</strain>
    </source>
</reference>
<evidence type="ECO:0000259" key="2">
    <source>
        <dbReference type="PROSITE" id="PS51819"/>
    </source>
</evidence>
<dbReference type="Proteomes" id="UP001223586">
    <property type="component" value="Unassembled WGS sequence"/>
</dbReference>
<dbReference type="InterPro" id="IPR029068">
    <property type="entry name" value="Glyas_Bleomycin-R_OHBP_Dase"/>
</dbReference>
<feature type="domain" description="VOC" evidence="2">
    <location>
        <begin position="10"/>
        <end position="127"/>
    </location>
</feature>
<dbReference type="SUPFAM" id="SSF54593">
    <property type="entry name" value="Glyoxalase/Bleomycin resistance protein/Dihydroxybiphenyl dioxygenase"/>
    <property type="match status" value="2"/>
</dbReference>
<feature type="domain" description="VOC" evidence="2">
    <location>
        <begin position="169"/>
        <end position="283"/>
    </location>
</feature>
<dbReference type="PROSITE" id="PS00934">
    <property type="entry name" value="GLYOXALASE_I_1"/>
    <property type="match status" value="1"/>
</dbReference>
<dbReference type="EMBL" id="JAUSTT010000032">
    <property type="protein sequence ID" value="MDQ0178033.1"/>
    <property type="molecule type" value="Genomic_DNA"/>
</dbReference>
<evidence type="ECO:0000313" key="3">
    <source>
        <dbReference type="EMBL" id="MDQ0178033.1"/>
    </source>
</evidence>
<dbReference type="PANTHER" id="PTHR43279">
    <property type="entry name" value="CATECHOL-2,3-DIOXYGENASE"/>
    <property type="match status" value="1"/>
</dbReference>
<sequence>MTFHRDPSTFVNQVHILAKDVERSLLFYQEIIGFRILEHIGKKVVLTADGKTPLVTIEQPENVLTKEPRTTGLYHFALLLPQRSDLAKALSHLINTGYPLQGASDHRVSEAIYLADPDGNGIEIYADRPLHSWIKEDGQILMTTERLDIENLLQETKGEPWNGLPEHTIMGHIHLHVSDLQKAEDFYCKGLGFNVVNRYGEQATFISTGGYHHHIGMNTWNGVGAKAPAANSVGMKWFSLVFPNEKARNEAVNKLKTLGVSVQEEEGILITKDPSGNHIRLCV</sequence>
<dbReference type="Pfam" id="PF00903">
    <property type="entry name" value="Glyoxalase"/>
    <property type="match status" value="2"/>
</dbReference>
<dbReference type="InterPro" id="IPR018146">
    <property type="entry name" value="Glyoxalase_1_CS"/>
</dbReference>